<proteinExistence type="predicted"/>
<dbReference type="EMBL" id="CM000761">
    <property type="protein sequence ID" value="OQU88324.1"/>
    <property type="molecule type" value="Genomic_DNA"/>
</dbReference>
<dbReference type="GO" id="GO:0007018">
    <property type="term" value="P:microtubule-based movement"/>
    <property type="evidence" value="ECO:0007669"/>
    <property type="project" value="InterPro"/>
</dbReference>
<dbReference type="AlphaFoldDB" id="A0A1W0W1R2"/>
<evidence type="ECO:0000313" key="2">
    <source>
        <dbReference type="EMBL" id="OQU88324.1"/>
    </source>
</evidence>
<dbReference type="Proteomes" id="UP000000768">
    <property type="component" value="Chromosome 2"/>
</dbReference>
<dbReference type="InParanoid" id="A0A1W0W1R2"/>
<gene>
    <name evidence="2" type="ORF">SORBI_3002G012350</name>
</gene>
<dbReference type="PANTHER" id="PTHR47968">
    <property type="entry name" value="CENTROMERE PROTEIN E"/>
    <property type="match status" value="1"/>
</dbReference>
<evidence type="ECO:0000256" key="1">
    <source>
        <dbReference type="SAM" id="MobiDB-lite"/>
    </source>
</evidence>
<dbReference type="STRING" id="4558.A0A1W0W1R2"/>
<keyword evidence="3" id="KW-1185">Reference proteome</keyword>
<dbReference type="InterPro" id="IPR027640">
    <property type="entry name" value="Kinesin-like_fam"/>
</dbReference>
<evidence type="ECO:0000313" key="3">
    <source>
        <dbReference type="Proteomes" id="UP000000768"/>
    </source>
</evidence>
<accession>A0A1W0W1R2</accession>
<reference evidence="2 3" key="1">
    <citation type="journal article" date="2009" name="Nature">
        <title>The Sorghum bicolor genome and the diversification of grasses.</title>
        <authorList>
            <person name="Paterson A.H."/>
            <person name="Bowers J.E."/>
            <person name="Bruggmann R."/>
            <person name="Dubchak I."/>
            <person name="Grimwood J."/>
            <person name="Gundlach H."/>
            <person name="Haberer G."/>
            <person name="Hellsten U."/>
            <person name="Mitros T."/>
            <person name="Poliakov A."/>
            <person name="Schmutz J."/>
            <person name="Spannagl M."/>
            <person name="Tang H."/>
            <person name="Wang X."/>
            <person name="Wicker T."/>
            <person name="Bharti A.K."/>
            <person name="Chapman J."/>
            <person name="Feltus F.A."/>
            <person name="Gowik U."/>
            <person name="Grigoriev I.V."/>
            <person name="Lyons E."/>
            <person name="Maher C.A."/>
            <person name="Martis M."/>
            <person name="Narechania A."/>
            <person name="Otillar R.P."/>
            <person name="Penning B.W."/>
            <person name="Salamov A.A."/>
            <person name="Wang Y."/>
            <person name="Zhang L."/>
            <person name="Carpita N.C."/>
            <person name="Freeling M."/>
            <person name="Gingle A.R."/>
            <person name="Hash C.T."/>
            <person name="Keller B."/>
            <person name="Klein P."/>
            <person name="Kresovich S."/>
            <person name="McCann M.C."/>
            <person name="Ming R."/>
            <person name="Peterson D.G."/>
            <person name="Mehboob-ur-Rahman"/>
            <person name="Ware D."/>
            <person name="Westhoff P."/>
            <person name="Mayer K.F."/>
            <person name="Messing J."/>
            <person name="Rokhsar D.S."/>
        </authorList>
    </citation>
    <scope>NUCLEOTIDE SEQUENCE [LARGE SCALE GENOMIC DNA]</scope>
    <source>
        <strain evidence="3">cv. BTx623</strain>
    </source>
</reference>
<dbReference type="Gramene" id="OQU88324">
    <property type="protein sequence ID" value="OQU88324"/>
    <property type="gene ID" value="SORBI_3002G012350"/>
</dbReference>
<sequence length="218" mass="22675">MRWGAARGSAAGTAATATKGSTYADSPDLASSNASPDVHGAAVRRGLTWCCGGGGGYQGEGRGRARGQGCSGQGTRSVLTSVGGGWIRPGAVSVLLLAVAMAVHAAIQGGEAGGGIAIPNSHSACHSLLVLRVYLARRRQPAHTSHDGDPHHGGGRPWQEQALTSWCSKKGTSTVERLTEETLRDYDHLRDLLVVCEAQRQIGETALNETSCRSKYSD</sequence>
<reference evidence="3" key="2">
    <citation type="journal article" date="2018" name="Plant J.">
        <title>The Sorghum bicolor reference genome: improved assembly, gene annotations, a transcriptome atlas, and signatures of genome organization.</title>
        <authorList>
            <person name="McCormick R.F."/>
            <person name="Truong S.K."/>
            <person name="Sreedasyam A."/>
            <person name="Jenkins J."/>
            <person name="Shu S."/>
            <person name="Sims D."/>
            <person name="Kennedy M."/>
            <person name="Amirebrahimi M."/>
            <person name="Weers B.D."/>
            <person name="McKinley B."/>
            <person name="Mattison A."/>
            <person name="Morishige D.T."/>
            <person name="Grimwood J."/>
            <person name="Schmutz J."/>
            <person name="Mullet J.E."/>
        </authorList>
    </citation>
    <scope>NUCLEOTIDE SEQUENCE [LARGE SCALE GENOMIC DNA]</scope>
    <source>
        <strain evidence="3">cv. BTx623</strain>
    </source>
</reference>
<name>A0A1W0W1R2_SORBI</name>
<feature type="region of interest" description="Disordered" evidence="1">
    <location>
        <begin position="16"/>
        <end position="37"/>
    </location>
</feature>
<dbReference type="GO" id="GO:0003777">
    <property type="term" value="F:microtubule motor activity"/>
    <property type="evidence" value="ECO:0007669"/>
    <property type="project" value="InterPro"/>
</dbReference>
<protein>
    <submittedName>
        <fullName evidence="2">Uncharacterized protein</fullName>
    </submittedName>
</protein>
<organism evidence="2 3">
    <name type="scientific">Sorghum bicolor</name>
    <name type="common">Sorghum</name>
    <name type="synonym">Sorghum vulgare</name>
    <dbReference type="NCBI Taxonomy" id="4558"/>
    <lineage>
        <taxon>Eukaryota</taxon>
        <taxon>Viridiplantae</taxon>
        <taxon>Streptophyta</taxon>
        <taxon>Embryophyta</taxon>
        <taxon>Tracheophyta</taxon>
        <taxon>Spermatophyta</taxon>
        <taxon>Magnoliopsida</taxon>
        <taxon>Liliopsida</taxon>
        <taxon>Poales</taxon>
        <taxon>Poaceae</taxon>
        <taxon>PACMAD clade</taxon>
        <taxon>Panicoideae</taxon>
        <taxon>Andropogonodae</taxon>
        <taxon>Andropogoneae</taxon>
        <taxon>Sorghinae</taxon>
        <taxon>Sorghum</taxon>
    </lineage>
</organism>
<dbReference type="PANTHER" id="PTHR47968:SF40">
    <property type="entry name" value="KINESIN-LIKE PROTEIN KIN-7H"/>
    <property type="match status" value="1"/>
</dbReference>